<accession>A0A0D8I616</accession>
<evidence type="ECO:0000256" key="1">
    <source>
        <dbReference type="ARBA" id="ARBA00010643"/>
    </source>
</evidence>
<dbReference type="AlphaFoldDB" id="A0A0D8I616"/>
<gene>
    <name evidence="8" type="primary">nuoE2</name>
    <name evidence="8" type="ORF">CACET_c35750</name>
</gene>
<evidence type="ECO:0000256" key="2">
    <source>
        <dbReference type="ARBA" id="ARBA00022714"/>
    </source>
</evidence>
<dbReference type="CDD" id="cd03064">
    <property type="entry name" value="TRX_Fd_NuoE"/>
    <property type="match status" value="1"/>
</dbReference>
<dbReference type="EC" id="1.6.5.3" evidence="8"/>
<dbReference type="Proteomes" id="UP000035704">
    <property type="component" value="Chromosome"/>
</dbReference>
<evidence type="ECO:0000313" key="8">
    <source>
        <dbReference type="EMBL" id="AKL97006.1"/>
    </source>
</evidence>
<keyword evidence="2 7" id="KW-0001">2Fe-2S</keyword>
<dbReference type="EMBL" id="CP009687">
    <property type="protein sequence ID" value="AKL97006.1"/>
    <property type="molecule type" value="Genomic_DNA"/>
</dbReference>
<feature type="binding site" evidence="7">
    <location>
        <position position="89"/>
    </location>
    <ligand>
        <name>[2Fe-2S] cluster</name>
        <dbReference type="ChEBI" id="CHEBI:190135"/>
    </ligand>
</feature>
<evidence type="ECO:0000313" key="9">
    <source>
        <dbReference type="Proteomes" id="UP000035704"/>
    </source>
</evidence>
<dbReference type="GO" id="GO:0046872">
    <property type="term" value="F:metal ion binding"/>
    <property type="evidence" value="ECO:0007669"/>
    <property type="project" value="UniProtKB-KW"/>
</dbReference>
<name>A0A0D8I616_9CLOT</name>
<dbReference type="InterPro" id="IPR002023">
    <property type="entry name" value="NuoE-like"/>
</dbReference>
<comment type="cofactor">
    <cofactor evidence="7">
        <name>[2Fe-2S] cluster</name>
        <dbReference type="ChEBI" id="CHEBI:190135"/>
    </cofactor>
    <text evidence="7">Binds 1 [2Fe-2S] cluster.</text>
</comment>
<evidence type="ECO:0000256" key="4">
    <source>
        <dbReference type="ARBA" id="ARBA00023004"/>
    </source>
</evidence>
<feature type="binding site" evidence="7">
    <location>
        <position position="129"/>
    </location>
    <ligand>
        <name>[2Fe-2S] cluster</name>
        <dbReference type="ChEBI" id="CHEBI:190135"/>
    </ligand>
</feature>
<dbReference type="GO" id="GO:0051537">
    <property type="term" value="F:2 iron, 2 sulfur cluster binding"/>
    <property type="evidence" value="ECO:0007669"/>
    <property type="project" value="UniProtKB-KW"/>
</dbReference>
<evidence type="ECO:0000256" key="3">
    <source>
        <dbReference type="ARBA" id="ARBA00022723"/>
    </source>
</evidence>
<dbReference type="STRING" id="84022.CACET_c35750"/>
<dbReference type="InterPro" id="IPR028431">
    <property type="entry name" value="NADP_DH_HndA-like"/>
</dbReference>
<comment type="similarity">
    <text evidence="1">Belongs to the complex I 24 kDa subunit family.</text>
</comment>
<dbReference type="InterPro" id="IPR036249">
    <property type="entry name" value="Thioredoxin-like_sf"/>
</dbReference>
<dbReference type="SUPFAM" id="SSF52833">
    <property type="entry name" value="Thioredoxin-like"/>
    <property type="match status" value="1"/>
</dbReference>
<evidence type="ECO:0000256" key="6">
    <source>
        <dbReference type="ARBA" id="ARBA00034078"/>
    </source>
</evidence>
<feature type="binding site" evidence="7">
    <location>
        <position position="125"/>
    </location>
    <ligand>
        <name>[2Fe-2S] cluster</name>
        <dbReference type="ChEBI" id="CHEBI:190135"/>
    </ligand>
</feature>
<evidence type="ECO:0000256" key="5">
    <source>
        <dbReference type="ARBA" id="ARBA00023014"/>
    </source>
</evidence>
<dbReference type="GO" id="GO:0016491">
    <property type="term" value="F:oxidoreductase activity"/>
    <property type="evidence" value="ECO:0007669"/>
    <property type="project" value="UniProtKB-KW"/>
</dbReference>
<keyword evidence="5 7" id="KW-0411">Iron-sulfur</keyword>
<keyword evidence="9" id="KW-1185">Reference proteome</keyword>
<keyword evidence="3 7" id="KW-0479">Metal-binding</keyword>
<evidence type="ECO:0000256" key="7">
    <source>
        <dbReference type="PIRSR" id="PIRSR000216-1"/>
    </source>
</evidence>
<keyword evidence="4 7" id="KW-0408">Iron</keyword>
<organism evidence="8 9">
    <name type="scientific">Clostridium aceticum</name>
    <dbReference type="NCBI Taxonomy" id="84022"/>
    <lineage>
        <taxon>Bacteria</taxon>
        <taxon>Bacillati</taxon>
        <taxon>Bacillota</taxon>
        <taxon>Clostridia</taxon>
        <taxon>Eubacteriales</taxon>
        <taxon>Clostridiaceae</taxon>
        <taxon>Clostridium</taxon>
    </lineage>
</organism>
<dbReference type="Gene3D" id="1.10.10.1590">
    <property type="entry name" value="NADH-quinone oxidoreductase subunit E"/>
    <property type="match status" value="1"/>
</dbReference>
<keyword evidence="8" id="KW-0560">Oxidoreductase</keyword>
<sequence length="158" mass="17356">MGKNVLTEENFEKLQRVIDVNKNKQGALMPVLHEGQKIFGCLSLEVQKKISEALKVPLSEIYGVVTFYSQFSLEPQGDYVIGVCLGTACYVKGAQPIIDKVSQMIDTKAGMTSTDGKFTLVATRCIGACGLAPVITVNEDVYGRLKVDDIPEIMEKYM</sequence>
<dbReference type="OrthoDB" id="9807941at2"/>
<dbReference type="PATRIC" id="fig|84022.5.peg.2142"/>
<dbReference type="InterPro" id="IPR042128">
    <property type="entry name" value="NuoE_dom"/>
</dbReference>
<dbReference type="Gene3D" id="3.40.30.10">
    <property type="entry name" value="Glutaredoxin"/>
    <property type="match status" value="1"/>
</dbReference>
<dbReference type="PIRSF" id="PIRSF000216">
    <property type="entry name" value="NADH_DH_24kDa"/>
    <property type="match status" value="1"/>
</dbReference>
<dbReference type="RefSeq" id="WP_044826240.1">
    <property type="nucleotide sequence ID" value="NZ_CP009687.1"/>
</dbReference>
<comment type="cofactor">
    <cofactor evidence="6">
        <name>[2Fe-2S] cluster</name>
        <dbReference type="ChEBI" id="CHEBI:190135"/>
    </cofactor>
</comment>
<dbReference type="KEGG" id="cace:CACET_c35750"/>
<feature type="binding site" evidence="7">
    <location>
        <position position="84"/>
    </location>
    <ligand>
        <name>[2Fe-2S] cluster</name>
        <dbReference type="ChEBI" id="CHEBI:190135"/>
    </ligand>
</feature>
<protein>
    <submittedName>
        <fullName evidence="8">NADH-quinone oxidoreductase subunit E</fullName>
        <ecNumber evidence="8">1.6.5.3</ecNumber>
    </submittedName>
</protein>
<dbReference type="PANTHER" id="PTHR43342:SF2">
    <property type="entry name" value="POTENTIAL NAD-REDUCING HYDROGENASE SUBUNIT"/>
    <property type="match status" value="1"/>
</dbReference>
<dbReference type="Pfam" id="PF01257">
    <property type="entry name" value="2Fe-2S_thioredx"/>
    <property type="match status" value="1"/>
</dbReference>
<dbReference type="InterPro" id="IPR041921">
    <property type="entry name" value="NuoE_N"/>
</dbReference>
<proteinExistence type="inferred from homology"/>
<dbReference type="PANTHER" id="PTHR43342">
    <property type="entry name" value="NADH-QUINONE OXIDOREDUCTASE, E SUBUNIT"/>
    <property type="match status" value="1"/>
</dbReference>
<reference evidence="8 9" key="1">
    <citation type="submission" date="2014-10" db="EMBL/GenBank/DDBJ databases">
        <title>Genome sequence of Clostridium aceticum DSM 1496.</title>
        <authorList>
            <person name="Poehlein A."/>
            <person name="Schiel-Bengelsdorf B."/>
            <person name="Gottschalk G."/>
            <person name="Duerre P."/>
            <person name="Daniel R."/>
        </authorList>
    </citation>
    <scope>NUCLEOTIDE SEQUENCE [LARGE SCALE GENOMIC DNA]</scope>
    <source>
        <strain evidence="8 9">DSM 1496</strain>
    </source>
</reference>